<comment type="caution">
    <text evidence="9">The sequence shown here is derived from an EMBL/GenBank/DDBJ whole genome shotgun (WGS) entry which is preliminary data.</text>
</comment>
<keyword evidence="4 7" id="KW-1133">Transmembrane helix</keyword>
<dbReference type="RefSeq" id="WP_230953112.1">
    <property type="nucleotide sequence ID" value="NZ_KQ956875.1"/>
</dbReference>
<feature type="compositionally biased region" description="Low complexity" evidence="6">
    <location>
        <begin position="18"/>
        <end position="41"/>
    </location>
</feature>
<dbReference type="PANTHER" id="PTHR32322">
    <property type="entry name" value="INNER MEMBRANE TRANSPORTER"/>
    <property type="match status" value="1"/>
</dbReference>
<feature type="transmembrane region" description="Helical" evidence="7">
    <location>
        <begin position="299"/>
        <end position="318"/>
    </location>
</feature>
<dbReference type="InterPro" id="IPR037185">
    <property type="entry name" value="EmrE-like"/>
</dbReference>
<dbReference type="InterPro" id="IPR000620">
    <property type="entry name" value="EamA_dom"/>
</dbReference>
<dbReference type="EMBL" id="LRQB01000091">
    <property type="protein sequence ID" value="KXA18738.1"/>
    <property type="molecule type" value="Genomic_DNA"/>
</dbReference>
<evidence type="ECO:0000256" key="7">
    <source>
        <dbReference type="SAM" id="Phobius"/>
    </source>
</evidence>
<proteinExistence type="inferred from homology"/>
<feature type="transmembrane region" description="Helical" evidence="7">
    <location>
        <begin position="268"/>
        <end position="287"/>
    </location>
</feature>
<evidence type="ECO:0000259" key="8">
    <source>
        <dbReference type="Pfam" id="PF00892"/>
    </source>
</evidence>
<dbReference type="GO" id="GO:0016020">
    <property type="term" value="C:membrane"/>
    <property type="evidence" value="ECO:0007669"/>
    <property type="project" value="UniProtKB-SubCell"/>
</dbReference>
<dbReference type="SUPFAM" id="SSF103481">
    <property type="entry name" value="Multidrug resistance efflux transporter EmrE"/>
    <property type="match status" value="2"/>
</dbReference>
<dbReference type="InterPro" id="IPR050638">
    <property type="entry name" value="AA-Vitamin_Transporters"/>
</dbReference>
<evidence type="ECO:0000313" key="10">
    <source>
        <dbReference type="Proteomes" id="UP000070687"/>
    </source>
</evidence>
<comment type="subcellular location">
    <subcellularLocation>
        <location evidence="1">Membrane</location>
        <topology evidence="1">Multi-pass membrane protein</topology>
    </subcellularLocation>
</comment>
<feature type="transmembrane region" description="Helical" evidence="7">
    <location>
        <begin position="213"/>
        <end position="232"/>
    </location>
</feature>
<organism evidence="9 10">
    <name type="scientific">Gardnerella vaginalis</name>
    <dbReference type="NCBI Taxonomy" id="2702"/>
    <lineage>
        <taxon>Bacteria</taxon>
        <taxon>Bacillati</taxon>
        <taxon>Actinomycetota</taxon>
        <taxon>Actinomycetes</taxon>
        <taxon>Bifidobacteriales</taxon>
        <taxon>Bifidobacteriaceae</taxon>
        <taxon>Gardnerella</taxon>
    </lineage>
</organism>
<dbReference type="Proteomes" id="UP000070687">
    <property type="component" value="Unassembled WGS sequence"/>
</dbReference>
<evidence type="ECO:0000256" key="3">
    <source>
        <dbReference type="ARBA" id="ARBA00022692"/>
    </source>
</evidence>
<evidence type="ECO:0000313" key="9">
    <source>
        <dbReference type="EMBL" id="KXA18738.1"/>
    </source>
</evidence>
<keyword evidence="3 7" id="KW-0812">Transmembrane</keyword>
<dbReference type="AlphaFoldDB" id="A0A133NR57"/>
<name>A0A133NR57_GARVA</name>
<feature type="domain" description="EamA" evidence="8">
    <location>
        <begin position="239"/>
        <end position="371"/>
    </location>
</feature>
<feature type="transmembrane region" description="Helical" evidence="7">
    <location>
        <begin position="238"/>
        <end position="256"/>
    </location>
</feature>
<feature type="transmembrane region" description="Helical" evidence="7">
    <location>
        <begin position="153"/>
        <end position="172"/>
    </location>
</feature>
<feature type="transmembrane region" description="Helical" evidence="7">
    <location>
        <begin position="121"/>
        <end position="141"/>
    </location>
</feature>
<evidence type="ECO:0000256" key="1">
    <source>
        <dbReference type="ARBA" id="ARBA00004141"/>
    </source>
</evidence>
<sequence>MVKLTLGSDGRAVDLPTSENVSAENVSAENASAENASINAESRAESRAEQQTGSQTFDASKSAAQAIASTPDRPNPAFNHSTNAILIGILLTLLGGAFWGANATVSKILMSTYHVTPLQIACVRQIAAGILFSITAAACTPRKLTGAMKSGRTWVSMAVTGVVCVLLTQVSYLCTIDWTNSGTATVLQSLNLLFVLVYACLHTRRVPTMRETIGVVLAFAGTALMATGGNLSSLSLPIMGLLWGLADAASTAALAIMPVKLIAKWGNLTVNGITFIISGLIMLPFVRPWATMPQLDWRALALFTFTVVAGTFGAYWLFLEGIMRVGSVRGTLLGASEPVTAAITAVLFTGAVFSWADFVGFGLIFIMMILLCKRAD</sequence>
<feature type="domain" description="EamA" evidence="8">
    <location>
        <begin position="87"/>
        <end position="226"/>
    </location>
</feature>
<feature type="transmembrane region" description="Helical" evidence="7">
    <location>
        <begin position="354"/>
        <end position="372"/>
    </location>
</feature>
<gene>
    <name evidence="9" type="ORF">HMPREF3208_01353</name>
</gene>
<evidence type="ECO:0000256" key="5">
    <source>
        <dbReference type="ARBA" id="ARBA00023136"/>
    </source>
</evidence>
<dbReference type="Pfam" id="PF00892">
    <property type="entry name" value="EamA"/>
    <property type="match status" value="2"/>
</dbReference>
<feature type="transmembrane region" description="Helical" evidence="7">
    <location>
        <begin position="83"/>
        <end position="101"/>
    </location>
</feature>
<comment type="similarity">
    <text evidence="2">Belongs to the EamA transporter family.</text>
</comment>
<protein>
    <submittedName>
        <fullName evidence="9">Putative membrane protein</fullName>
    </submittedName>
</protein>
<evidence type="ECO:0000256" key="4">
    <source>
        <dbReference type="ARBA" id="ARBA00022989"/>
    </source>
</evidence>
<evidence type="ECO:0000256" key="2">
    <source>
        <dbReference type="ARBA" id="ARBA00007362"/>
    </source>
</evidence>
<dbReference type="PATRIC" id="fig|2702.100.peg.1340"/>
<feature type="compositionally biased region" description="Polar residues" evidence="6">
    <location>
        <begin position="50"/>
        <end position="63"/>
    </location>
</feature>
<feature type="region of interest" description="Disordered" evidence="6">
    <location>
        <begin position="1"/>
        <end position="75"/>
    </location>
</feature>
<accession>A0A133NR57</accession>
<evidence type="ECO:0000256" key="6">
    <source>
        <dbReference type="SAM" id="MobiDB-lite"/>
    </source>
</evidence>
<dbReference type="PANTHER" id="PTHR32322:SF2">
    <property type="entry name" value="EAMA DOMAIN-CONTAINING PROTEIN"/>
    <property type="match status" value="1"/>
</dbReference>
<feature type="transmembrane region" description="Helical" evidence="7">
    <location>
        <begin position="330"/>
        <end position="348"/>
    </location>
</feature>
<feature type="transmembrane region" description="Helical" evidence="7">
    <location>
        <begin position="184"/>
        <end position="201"/>
    </location>
</feature>
<reference evidence="9 10" key="1">
    <citation type="submission" date="2016-01" db="EMBL/GenBank/DDBJ databases">
        <authorList>
            <person name="Oliw E.H."/>
        </authorList>
    </citation>
    <scope>NUCLEOTIDE SEQUENCE [LARGE SCALE GENOMIC DNA]</scope>
    <source>
        <strain evidence="9 10">PSS_7772B</strain>
    </source>
</reference>
<keyword evidence="5 7" id="KW-0472">Membrane</keyword>
<dbReference type="eggNOG" id="COG0697">
    <property type="taxonomic scope" value="Bacteria"/>
</dbReference>